<organism evidence="1 2">
    <name type="scientific">Dubosiella muris</name>
    <dbReference type="NCBI Taxonomy" id="3038133"/>
    <lineage>
        <taxon>Bacteria</taxon>
        <taxon>Bacillati</taxon>
        <taxon>Bacillota</taxon>
        <taxon>Erysipelotrichia</taxon>
        <taxon>Erysipelotrichales</taxon>
        <taxon>Erysipelotrichaceae</taxon>
        <taxon>Dubosiella</taxon>
    </lineage>
</organism>
<evidence type="ECO:0000313" key="1">
    <source>
        <dbReference type="EMBL" id="TGY66341.1"/>
    </source>
</evidence>
<comment type="caution">
    <text evidence="1">The sequence shown here is derived from an EMBL/GenBank/DDBJ whole genome shotgun (WGS) entry which is preliminary data.</text>
</comment>
<sequence length="209" mass="24168">MNIYSYFREPAENLNVPGKNEALWNWIVAQTKIYNCSSRQQRELLTRYHALLQNDEDLNAEAIRGEVRAIVGKNVKTASFWKAELGDLFSFLFVYWVMVEQVWPYVGARFLAHQPMIGTLPLTWGTVLKVVFVYFVLKLVLAFLSLHSRRDTVSFWVGFIGLFLLYLGLIYVANRFSNAGIVEYPLLGAVVVCGAPFYFEWNAQRHKEK</sequence>
<reference evidence="1" key="1">
    <citation type="submission" date="2019-04" db="EMBL/GenBank/DDBJ databases">
        <title>Microbes associate with the intestines of laboratory mice.</title>
        <authorList>
            <person name="Navarre W."/>
            <person name="Wong E."/>
            <person name="Huang K."/>
            <person name="Tropini C."/>
            <person name="Ng K."/>
            <person name="Yu B."/>
        </authorList>
    </citation>
    <scope>NUCLEOTIDE SEQUENCE</scope>
    <source>
        <strain evidence="1">NM09_H32</strain>
    </source>
</reference>
<evidence type="ECO:0000313" key="2">
    <source>
        <dbReference type="Proteomes" id="UP000308836"/>
    </source>
</evidence>
<keyword evidence="2" id="KW-1185">Reference proteome</keyword>
<proteinExistence type="predicted"/>
<gene>
    <name evidence="1" type="ORF">E5336_04575</name>
</gene>
<dbReference type="EMBL" id="SRYG01000007">
    <property type="protein sequence ID" value="TGY66341.1"/>
    <property type="molecule type" value="Genomic_DNA"/>
</dbReference>
<accession>A0AC61R8K3</accession>
<dbReference type="Proteomes" id="UP000308836">
    <property type="component" value="Unassembled WGS sequence"/>
</dbReference>
<name>A0AC61R8K3_9FIRM</name>
<protein>
    <submittedName>
        <fullName evidence="1">Uncharacterized protein</fullName>
    </submittedName>
</protein>